<dbReference type="EMBL" id="CP019607">
    <property type="protein sequence ID" value="AQP49513.1"/>
    <property type="molecule type" value="Genomic_DNA"/>
</dbReference>
<evidence type="ECO:0000313" key="4">
    <source>
        <dbReference type="Proteomes" id="UP000188235"/>
    </source>
</evidence>
<evidence type="ECO:0000259" key="1">
    <source>
        <dbReference type="Pfam" id="PF06616"/>
    </source>
</evidence>
<accession>A0A1Q2CTU1</accession>
<evidence type="ECO:0000313" key="3">
    <source>
        <dbReference type="EMBL" id="AQP49513.1"/>
    </source>
</evidence>
<dbReference type="GO" id="GO:0000287">
    <property type="term" value="F:magnesium ion binding"/>
    <property type="evidence" value="ECO:0007669"/>
    <property type="project" value="InterPro"/>
</dbReference>
<dbReference type="GO" id="GO:0009036">
    <property type="term" value="F:type II site-specific deoxyribonuclease activity"/>
    <property type="evidence" value="ECO:0007669"/>
    <property type="project" value="InterPro"/>
</dbReference>
<dbReference type="InterPro" id="IPR041963">
    <property type="entry name" value="BsuBI/PstI_C_sf"/>
</dbReference>
<name>A0A1Q2CTU1_9ACTN</name>
<dbReference type="KEGG" id="tfa:BW733_00335"/>
<dbReference type="AlphaFoldDB" id="A0A1Q2CTU1"/>
<keyword evidence="4" id="KW-1185">Reference proteome</keyword>
<dbReference type="InterPro" id="IPR009528">
    <property type="entry name" value="Restrct_endonuc_II_BsuBI_C"/>
</dbReference>
<dbReference type="InterPro" id="IPR041454">
    <property type="entry name" value="BsuBI/PstI_N"/>
</dbReference>
<dbReference type="GO" id="GO:0003677">
    <property type="term" value="F:DNA binding"/>
    <property type="evidence" value="ECO:0007669"/>
    <property type="project" value="InterPro"/>
</dbReference>
<organism evidence="3 4">
    <name type="scientific">Tessaracoccus flavescens</name>
    <dbReference type="NCBI Taxonomy" id="399497"/>
    <lineage>
        <taxon>Bacteria</taxon>
        <taxon>Bacillati</taxon>
        <taxon>Actinomycetota</taxon>
        <taxon>Actinomycetes</taxon>
        <taxon>Propionibacteriales</taxon>
        <taxon>Propionibacteriaceae</taxon>
        <taxon>Tessaracoccus</taxon>
    </lineage>
</organism>
<dbReference type="GO" id="GO:0009307">
    <property type="term" value="P:DNA restriction-modification system"/>
    <property type="evidence" value="ECO:0007669"/>
    <property type="project" value="InterPro"/>
</dbReference>
<dbReference type="Pfam" id="PF17728">
    <property type="entry name" value="BsuBI_PstI_RE_N"/>
    <property type="match status" value="1"/>
</dbReference>
<dbReference type="STRING" id="399497.BW733_00335"/>
<feature type="domain" description="BsuBI/PstI restriction endonuclease HTH" evidence="2">
    <location>
        <begin position="10"/>
        <end position="146"/>
    </location>
</feature>
<protein>
    <submittedName>
        <fullName evidence="3">Restriction endonuclease</fullName>
    </submittedName>
</protein>
<sequence length="319" mass="36019">MSELSNDAYERVEDARIALETLGMDAERSNERSALVLLALLRLTPAESWAEAANPMLGTRAIMDFIREEYGKDYAPNTRETVRRFTLHQFVEAQLIVQNPDEPQRPVNSPKWNYQVTGEALDVLRAYGTDAWQSATDRYLADLPGLKARYAAAREMDRIPLTLPDGSIFTLTPGGQNVLLKAMVEDFCPRFTPGGQVLYIGDAGDKWALFERETLSSLNIEVDEHGKMPDLVIYLPDRNWLVLLEAASSHGPVDSKRQAELTNLFAQSTAGLVYVSCFPDRAEFRKYVDKIAWESEVWCADHPTHMIHYNGERFLGPYA</sequence>
<dbReference type="Proteomes" id="UP000188235">
    <property type="component" value="Chromosome"/>
</dbReference>
<feature type="domain" description="BsuBI/PstI restriction endonuclease" evidence="1">
    <location>
        <begin position="159"/>
        <end position="312"/>
    </location>
</feature>
<dbReference type="RefSeq" id="WP_077346879.1">
    <property type="nucleotide sequence ID" value="NZ_CP019607.1"/>
</dbReference>
<keyword evidence="3" id="KW-0255">Endonuclease</keyword>
<proteinExistence type="predicted"/>
<dbReference type="Gene3D" id="3.40.1350.80">
    <property type="match status" value="1"/>
</dbReference>
<dbReference type="InterPro" id="IPR041962">
    <property type="entry name" value="BsuBI/PstI_N_sf"/>
</dbReference>
<dbReference type="Pfam" id="PF06616">
    <property type="entry name" value="BsuBI_PstI_RE"/>
    <property type="match status" value="1"/>
</dbReference>
<reference evidence="3 4" key="1">
    <citation type="journal article" date="2008" name="Int. J. Syst. Evol. Microbiol.">
        <title>Tessaracoccus flavescens sp. nov., isolated from marine sediment.</title>
        <authorList>
            <person name="Lee D.W."/>
            <person name="Lee S.D."/>
        </authorList>
    </citation>
    <scope>NUCLEOTIDE SEQUENCE [LARGE SCALE GENOMIC DNA]</scope>
    <source>
        <strain evidence="3 4">SST-39T</strain>
    </source>
</reference>
<evidence type="ECO:0000259" key="2">
    <source>
        <dbReference type="Pfam" id="PF17728"/>
    </source>
</evidence>
<keyword evidence="3" id="KW-0540">Nuclease</keyword>
<dbReference type="Gene3D" id="1.10.10.1820">
    <property type="entry name" value="BsuBI/PstI restriction endonuclease-like"/>
    <property type="match status" value="1"/>
</dbReference>
<dbReference type="OrthoDB" id="9798907at2"/>
<gene>
    <name evidence="3" type="ORF">BW733_00335</name>
</gene>
<keyword evidence="3" id="KW-0378">Hydrolase</keyword>